<dbReference type="PANTHER" id="PTHR34818">
    <property type="entry name" value="PROTEIN BLI-3"/>
    <property type="match status" value="1"/>
</dbReference>
<dbReference type="SUPFAM" id="SSF50475">
    <property type="entry name" value="FMN-binding split barrel"/>
    <property type="match status" value="1"/>
</dbReference>
<dbReference type="HOGENOM" id="CLU_091428_2_0_6"/>
<dbReference type="AlphaFoldDB" id="Q3BSG5"/>
<name>Q3BSG5_XANE5</name>
<dbReference type="STRING" id="456327.BJD11_10065"/>
<accession>Q3BSG5</accession>
<sequence length="206" mass="22650">MLVLVPKQNCVVAMCRRECASSHAVARASSRLAHPRTTRMSGIEMADTKELQEKFWKALKSDRTVMLGLDGVEDGHARPMTAQIEGDSGGPIWFFTSKDNALIAMLGQGRRVIGAFSSKGHDLFASISGSLREDTDPAMVDRLWNPYVAAWYEGGKTDPNLALLRLDADHAQIWLNESSLLAGIKVLLGVDPKKDYQDKVADVPLR</sequence>
<feature type="domain" description="General stress protein FMN-binding split barrel" evidence="1">
    <location>
        <begin position="52"/>
        <end position="185"/>
    </location>
</feature>
<evidence type="ECO:0000259" key="1">
    <source>
        <dbReference type="Pfam" id="PF16242"/>
    </source>
</evidence>
<dbReference type="InterPro" id="IPR038725">
    <property type="entry name" value="YdaG_split_barrel_FMN-bd"/>
</dbReference>
<proteinExistence type="predicted"/>
<dbReference type="KEGG" id="xcv:XCV2567"/>
<dbReference type="Pfam" id="PF16242">
    <property type="entry name" value="Pyrid_ox_like"/>
    <property type="match status" value="1"/>
</dbReference>
<evidence type="ECO:0000313" key="2">
    <source>
        <dbReference type="EMBL" id="CAJ24244.1"/>
    </source>
</evidence>
<dbReference type="PANTHER" id="PTHR34818:SF1">
    <property type="entry name" value="PROTEIN BLI-3"/>
    <property type="match status" value="1"/>
</dbReference>
<reference evidence="2 3" key="1">
    <citation type="journal article" date="2005" name="J. Bacteriol.">
        <title>Insights into genome plasticity and pathogenicity of the plant pathogenic Bacterium Xanthomonas campestris pv. vesicatoria revealed by the complete genome sequence.</title>
        <authorList>
            <person name="Thieme F."/>
            <person name="Koebnik R."/>
            <person name="Bekel T."/>
            <person name="Berger C."/>
            <person name="Boch J."/>
            <person name="Buettner D."/>
            <person name="Caldana C."/>
            <person name="Gaigalat L."/>
            <person name="Goesmann A."/>
            <person name="Kay S."/>
            <person name="Kirchner O."/>
            <person name="Lanz C."/>
            <person name="Linke B."/>
            <person name="McHardy A.C."/>
            <person name="Meyer F."/>
            <person name="Mittenhuber G."/>
            <person name="Nies D.H."/>
            <person name="Niesbach-Kloesgen U."/>
            <person name="Patschkowski T."/>
            <person name="Rueckert C."/>
            <person name="Rupp O."/>
            <person name="Schneicker S."/>
            <person name="Schuster S.C."/>
            <person name="Vorhoelter F.J."/>
            <person name="Weber E."/>
            <person name="Puehler A."/>
            <person name="Bonas U."/>
            <person name="Bartels D."/>
            <person name="Kaiser O."/>
        </authorList>
    </citation>
    <scope>NUCLEOTIDE SEQUENCE [LARGE SCALE GENOMIC DNA]</scope>
    <source>
        <strain evidence="2 3">85-10</strain>
    </source>
</reference>
<dbReference type="Gene3D" id="2.30.110.10">
    <property type="entry name" value="Electron Transport, Fmn-binding Protein, Chain A"/>
    <property type="match status" value="1"/>
</dbReference>
<gene>
    <name evidence="2" type="ordered locus">XCV2567</name>
</gene>
<protein>
    <recommendedName>
        <fullName evidence="1">General stress protein FMN-binding split barrel domain-containing protein</fullName>
    </recommendedName>
</protein>
<dbReference type="eggNOG" id="COG3871">
    <property type="taxonomic scope" value="Bacteria"/>
</dbReference>
<dbReference type="InterPro" id="IPR052917">
    <property type="entry name" value="Stress-Dev_Protein"/>
</dbReference>
<organism evidence="3">
    <name type="scientific">Xanthomonas euvesicatoria pv. vesicatoria (strain 85-10)</name>
    <name type="common">Xanthomonas campestris pv. vesicatoria</name>
    <dbReference type="NCBI Taxonomy" id="316273"/>
    <lineage>
        <taxon>Bacteria</taxon>
        <taxon>Pseudomonadati</taxon>
        <taxon>Pseudomonadota</taxon>
        <taxon>Gammaproteobacteria</taxon>
        <taxon>Lysobacterales</taxon>
        <taxon>Lysobacteraceae</taxon>
        <taxon>Xanthomonas</taxon>
    </lineage>
</organism>
<evidence type="ECO:0000313" key="3">
    <source>
        <dbReference type="Proteomes" id="UP000007069"/>
    </source>
</evidence>
<dbReference type="Proteomes" id="UP000007069">
    <property type="component" value="Chromosome"/>
</dbReference>
<dbReference type="InterPro" id="IPR012349">
    <property type="entry name" value="Split_barrel_FMN-bd"/>
</dbReference>
<dbReference type="EMBL" id="AM039952">
    <property type="protein sequence ID" value="CAJ24244.1"/>
    <property type="molecule type" value="Genomic_DNA"/>
</dbReference>